<reference evidence="2" key="1">
    <citation type="submission" date="2019-08" db="EMBL/GenBank/DDBJ databases">
        <authorList>
            <person name="Kucharzyk K."/>
            <person name="Murdoch R.W."/>
            <person name="Higgins S."/>
            <person name="Loffler F."/>
        </authorList>
    </citation>
    <scope>NUCLEOTIDE SEQUENCE</scope>
</reference>
<name>A0A644X2C6_9ZZZZ</name>
<organism evidence="2">
    <name type="scientific">bioreactor metagenome</name>
    <dbReference type="NCBI Taxonomy" id="1076179"/>
    <lineage>
        <taxon>unclassified sequences</taxon>
        <taxon>metagenomes</taxon>
        <taxon>ecological metagenomes</taxon>
    </lineage>
</organism>
<feature type="transmembrane region" description="Helical" evidence="1">
    <location>
        <begin position="45"/>
        <end position="62"/>
    </location>
</feature>
<comment type="caution">
    <text evidence="2">The sequence shown here is derived from an EMBL/GenBank/DDBJ whole genome shotgun (WGS) entry which is preliminary data.</text>
</comment>
<dbReference type="EMBL" id="VSSQ01001672">
    <property type="protein sequence ID" value="MPM10276.1"/>
    <property type="molecule type" value="Genomic_DNA"/>
</dbReference>
<feature type="transmembrane region" description="Helical" evidence="1">
    <location>
        <begin position="21"/>
        <end position="39"/>
    </location>
</feature>
<proteinExistence type="predicted"/>
<gene>
    <name evidence="2" type="ORF">SDC9_56604</name>
</gene>
<keyword evidence="1" id="KW-1133">Transmembrane helix</keyword>
<keyword evidence="1" id="KW-0472">Membrane</keyword>
<sequence length="68" mass="7963">MKKLIKRALNSAKEYSVWDFGILKVSLLCLGILLGAYFSDFFLSIIVFVWILYLATFVLILYKTFIKY</sequence>
<evidence type="ECO:0000313" key="2">
    <source>
        <dbReference type="EMBL" id="MPM10276.1"/>
    </source>
</evidence>
<dbReference type="AlphaFoldDB" id="A0A644X2C6"/>
<protein>
    <submittedName>
        <fullName evidence="2">Uncharacterized protein</fullName>
    </submittedName>
</protein>
<keyword evidence="1" id="KW-0812">Transmembrane</keyword>
<accession>A0A644X2C6</accession>
<evidence type="ECO:0000256" key="1">
    <source>
        <dbReference type="SAM" id="Phobius"/>
    </source>
</evidence>